<evidence type="ECO:0000256" key="1">
    <source>
        <dbReference type="ARBA" id="ARBA00022460"/>
    </source>
</evidence>
<feature type="signal peptide" evidence="5">
    <location>
        <begin position="1"/>
        <end position="19"/>
    </location>
</feature>
<dbReference type="InterPro" id="IPR031311">
    <property type="entry name" value="CHIT_BIND_RR_consensus"/>
</dbReference>
<dbReference type="Pfam" id="PF00379">
    <property type="entry name" value="Chitin_bind_4"/>
    <property type="match status" value="1"/>
</dbReference>
<evidence type="ECO:0000256" key="3">
    <source>
        <dbReference type="PROSITE-ProRule" id="PRU00497"/>
    </source>
</evidence>
<dbReference type="InterPro" id="IPR051217">
    <property type="entry name" value="Insect_Cuticle_Struc_Prot"/>
</dbReference>
<evidence type="ECO:0000256" key="4">
    <source>
        <dbReference type="SAM" id="MobiDB-lite"/>
    </source>
</evidence>
<feature type="compositionally biased region" description="Basic and acidic residues" evidence="4">
    <location>
        <begin position="325"/>
        <end position="355"/>
    </location>
</feature>
<evidence type="ECO:0000313" key="6">
    <source>
        <dbReference type="EMBL" id="CAH0407858.1"/>
    </source>
</evidence>
<dbReference type="PANTHER" id="PTHR12236">
    <property type="entry name" value="STRUCTURAL CONTITUENT OF CUTICLE"/>
    <property type="match status" value="1"/>
</dbReference>
<organism evidence="6 7">
    <name type="scientific">Chilo suppressalis</name>
    <name type="common">Asiatic rice borer moth</name>
    <dbReference type="NCBI Taxonomy" id="168631"/>
    <lineage>
        <taxon>Eukaryota</taxon>
        <taxon>Metazoa</taxon>
        <taxon>Ecdysozoa</taxon>
        <taxon>Arthropoda</taxon>
        <taxon>Hexapoda</taxon>
        <taxon>Insecta</taxon>
        <taxon>Pterygota</taxon>
        <taxon>Neoptera</taxon>
        <taxon>Endopterygota</taxon>
        <taxon>Lepidoptera</taxon>
        <taxon>Glossata</taxon>
        <taxon>Ditrysia</taxon>
        <taxon>Pyraloidea</taxon>
        <taxon>Crambidae</taxon>
        <taxon>Crambinae</taxon>
        <taxon>Chilo</taxon>
    </lineage>
</organism>
<dbReference type="PANTHER" id="PTHR12236:SF95">
    <property type="entry name" value="CUTICULAR PROTEIN 76BD, ISOFORM C-RELATED"/>
    <property type="match status" value="1"/>
</dbReference>
<evidence type="ECO:0000313" key="7">
    <source>
        <dbReference type="Proteomes" id="UP001153292"/>
    </source>
</evidence>
<dbReference type="EMBL" id="OU963902">
    <property type="protein sequence ID" value="CAH0407858.1"/>
    <property type="molecule type" value="Genomic_DNA"/>
</dbReference>
<feature type="chain" id="PRO_5047514060" evidence="5">
    <location>
        <begin position="20"/>
        <end position="389"/>
    </location>
</feature>
<sequence>MASALALTVLLANLLTLNCQEEDHRENKLEQAVATGENQASYSYSYGVADSRTGDIKTVWETKEGDTVKGQYSVVQPDGSTKTVEYSAGPDTGFKAVVNNENEQINDATGRSVREERIMRDYEKFYDYPEEEDPEYHHSRHRIKNKPQFENFRDYSKKRPSYYPQDLESSDFTHSYSIKHPYDQHPAESHVGFNIDPNCKTKHKKGNIDNNAFSSILDHNSNKQTHPMPDYNDDYEKFENFEIEKRPNPYRSGYKGSKYEDINKPASSIKHSYPSLPDAPLPEKFYHDEVPPRPKKKYRPNKHSEYNSDNLDDYILVPKKKYKTPPKDDDYNHETYDDYRPHYPNEDDSHEDRYHHPPHGSHSHVQKEIIRKVVKKRKPVINLLDMFDI</sequence>
<proteinExistence type="predicted"/>
<keyword evidence="2 5" id="KW-0732">Signal</keyword>
<accession>A0ABN8BJ71</accession>
<protein>
    <submittedName>
        <fullName evidence="6">Uncharacterized protein</fullName>
    </submittedName>
</protein>
<feature type="region of interest" description="Disordered" evidence="4">
    <location>
        <begin position="265"/>
        <end position="366"/>
    </location>
</feature>
<evidence type="ECO:0000256" key="2">
    <source>
        <dbReference type="ARBA" id="ARBA00022729"/>
    </source>
</evidence>
<evidence type="ECO:0000256" key="5">
    <source>
        <dbReference type="SAM" id="SignalP"/>
    </source>
</evidence>
<dbReference type="PROSITE" id="PS00233">
    <property type="entry name" value="CHIT_BIND_RR_1"/>
    <property type="match status" value="1"/>
</dbReference>
<dbReference type="Proteomes" id="UP001153292">
    <property type="component" value="Chromosome 9"/>
</dbReference>
<keyword evidence="7" id="KW-1185">Reference proteome</keyword>
<name>A0ABN8BJ71_CHISP</name>
<keyword evidence="1 3" id="KW-0193">Cuticle</keyword>
<dbReference type="PRINTS" id="PR00947">
    <property type="entry name" value="CUTICLE"/>
</dbReference>
<feature type="region of interest" description="Disordered" evidence="4">
    <location>
        <begin position="130"/>
        <end position="154"/>
    </location>
</feature>
<gene>
    <name evidence="6" type="ORF">CHILSU_LOCUS11260</name>
</gene>
<reference evidence="6" key="1">
    <citation type="submission" date="2021-12" db="EMBL/GenBank/DDBJ databases">
        <authorList>
            <person name="King R."/>
        </authorList>
    </citation>
    <scope>NUCLEOTIDE SEQUENCE</scope>
</reference>
<dbReference type="PROSITE" id="PS51155">
    <property type="entry name" value="CHIT_BIND_RR_2"/>
    <property type="match status" value="1"/>
</dbReference>
<dbReference type="InterPro" id="IPR000618">
    <property type="entry name" value="Insect_cuticle"/>
</dbReference>